<name>B1JWX3_BURO0</name>
<dbReference type="Proteomes" id="UP000002169">
    <property type="component" value="Chromosome 1"/>
</dbReference>
<evidence type="ECO:0008006" key="4">
    <source>
        <dbReference type="Google" id="ProtNLM"/>
    </source>
</evidence>
<evidence type="ECO:0000256" key="1">
    <source>
        <dbReference type="SAM" id="Coils"/>
    </source>
</evidence>
<feature type="coiled-coil region" evidence="1">
    <location>
        <begin position="253"/>
        <end position="287"/>
    </location>
</feature>
<evidence type="ECO:0000313" key="3">
    <source>
        <dbReference type="Proteomes" id="UP000002169"/>
    </source>
</evidence>
<evidence type="ECO:0000313" key="2">
    <source>
        <dbReference type="EMBL" id="ACA91653.1"/>
    </source>
</evidence>
<proteinExistence type="predicted"/>
<dbReference type="KEGG" id="bcm:Bcenmc03_2492"/>
<organism evidence="2 3">
    <name type="scientific">Burkholderia orbicola (strain MC0-3)</name>
    <dbReference type="NCBI Taxonomy" id="406425"/>
    <lineage>
        <taxon>Bacteria</taxon>
        <taxon>Pseudomonadati</taxon>
        <taxon>Pseudomonadota</taxon>
        <taxon>Betaproteobacteria</taxon>
        <taxon>Burkholderiales</taxon>
        <taxon>Burkholderiaceae</taxon>
        <taxon>Burkholderia</taxon>
        <taxon>Burkholderia cepacia complex</taxon>
        <taxon>Burkholderia orbicola</taxon>
    </lineage>
</organism>
<dbReference type="HOGENOM" id="CLU_059505_0_0_4"/>
<gene>
    <name evidence="2" type="ordered locus">Bcenmc03_2492</name>
</gene>
<protein>
    <recommendedName>
        <fullName evidence="4">DUF4145 domain-containing protein</fullName>
    </recommendedName>
</protein>
<accession>B1JWX3</accession>
<dbReference type="AlphaFoldDB" id="B1JWX3"/>
<keyword evidence="1" id="KW-0175">Coiled coil</keyword>
<dbReference type="EMBL" id="CP000958">
    <property type="protein sequence ID" value="ACA91653.1"/>
    <property type="molecule type" value="Genomic_DNA"/>
</dbReference>
<reference evidence="3" key="1">
    <citation type="submission" date="2008-02" db="EMBL/GenBank/DDBJ databases">
        <title>Complete sequence of chromosome 1 of Burkholderia cenocepacia MC0-3.</title>
        <authorList>
            <person name="Copeland A."/>
            <person name="Lucas S."/>
            <person name="Lapidus A."/>
            <person name="Barry K."/>
            <person name="Bruce D."/>
            <person name="Goodwin L."/>
            <person name="Glavina del Rio T."/>
            <person name="Dalin E."/>
            <person name="Tice H."/>
            <person name="Pitluck S."/>
            <person name="Chain P."/>
            <person name="Malfatti S."/>
            <person name="Shin M."/>
            <person name="Vergez L."/>
            <person name="Schmutz J."/>
            <person name="Larimer F."/>
            <person name="Land M."/>
            <person name="Hauser L."/>
            <person name="Kyrpides N."/>
            <person name="Mikhailova N."/>
            <person name="Tiedje J."/>
            <person name="Richardson P."/>
        </authorList>
    </citation>
    <scope>NUCLEOTIDE SEQUENCE [LARGE SCALE GENOMIC DNA]</scope>
    <source>
        <strain evidence="3">MC0-3</strain>
    </source>
</reference>
<sequence>MLSIRSESMAIESPLFQSSMELLGHSITHFNGTSELDRKLVILHLSNSVELLLKDMVLDCGESIYKNPKETITIHGCIDILSTKKIAVPYLNKLELLIDERNALQHRFGSPNELTAIFYMSVALDFFRSVFKQYYSQDFDELLPQFADEKDLVALRMREPSNDSELENLKKLAKVHPLGALLSAIAYLEKAILRFGTKVGLSDRYSPTMPISARYLEANGIDLPAGLRDRLEQTRRIRNLAAHGRADPTRDDVAAAIAAIEELERYLSELNTDIAKEKVAYARKRREAERPSYDSSRVLTPPDQWMHETLKIFLMTERSLEGNKFLIDVRDGKISLSLMPETLPGNARAFQYSFSINERGDNISSEADRIKAEIIQDCLKPSEPQPVAAA</sequence>